<dbReference type="NCBIfam" id="TIGR01578">
    <property type="entry name" value="MiaB-like-B"/>
    <property type="match status" value="1"/>
</dbReference>
<name>A0AAD5UAC6_9FUNG</name>
<evidence type="ECO:0000256" key="3">
    <source>
        <dbReference type="ARBA" id="ARBA00008616"/>
    </source>
</evidence>
<gene>
    <name evidence="18" type="ORF">HK103_001858</name>
</gene>
<accession>A0AAD5UAC6</accession>
<evidence type="ECO:0000256" key="11">
    <source>
        <dbReference type="ARBA" id="ARBA00023004"/>
    </source>
</evidence>
<evidence type="ECO:0000256" key="12">
    <source>
        <dbReference type="ARBA" id="ARBA00023014"/>
    </source>
</evidence>
<dbReference type="Pfam" id="PF01938">
    <property type="entry name" value="TRAM"/>
    <property type="match status" value="1"/>
</dbReference>
<dbReference type="FunFam" id="3.40.50.12160:FF:000009">
    <property type="entry name" value="threonylcarbamoyladenosine tRNA methylthiotransferase"/>
    <property type="match status" value="1"/>
</dbReference>
<dbReference type="GO" id="GO:0035598">
    <property type="term" value="F:tRNA (N(6)-L-threonylcarbamoyladenosine(37)-C(2))-methylthiotransferase activity"/>
    <property type="evidence" value="ECO:0007669"/>
    <property type="project" value="UniProtKB-EC"/>
</dbReference>
<evidence type="ECO:0000259" key="16">
    <source>
        <dbReference type="PROSITE" id="PS51449"/>
    </source>
</evidence>
<dbReference type="InterPro" id="IPR023404">
    <property type="entry name" value="rSAM_horseshoe"/>
</dbReference>
<dbReference type="SFLD" id="SFLDG01082">
    <property type="entry name" value="B12-binding_domain_containing"/>
    <property type="match status" value="1"/>
</dbReference>
<dbReference type="GO" id="GO:0005783">
    <property type="term" value="C:endoplasmic reticulum"/>
    <property type="evidence" value="ECO:0007669"/>
    <property type="project" value="TreeGrafter"/>
</dbReference>
<evidence type="ECO:0000256" key="5">
    <source>
        <dbReference type="ARBA" id="ARBA00018810"/>
    </source>
</evidence>
<evidence type="ECO:0000256" key="10">
    <source>
        <dbReference type="ARBA" id="ARBA00022723"/>
    </source>
</evidence>
<dbReference type="InterPro" id="IPR058240">
    <property type="entry name" value="rSAM_sf"/>
</dbReference>
<dbReference type="InterPro" id="IPR005839">
    <property type="entry name" value="Methylthiotransferase"/>
</dbReference>
<dbReference type="Gene3D" id="3.80.30.20">
    <property type="entry name" value="tm_1862 like domain"/>
    <property type="match status" value="1"/>
</dbReference>
<evidence type="ECO:0000256" key="9">
    <source>
        <dbReference type="ARBA" id="ARBA00022694"/>
    </source>
</evidence>
<keyword evidence="10" id="KW-0479">Metal-binding</keyword>
<dbReference type="Proteomes" id="UP001210925">
    <property type="component" value="Unassembled WGS sequence"/>
</dbReference>
<dbReference type="PANTHER" id="PTHR11918:SF45">
    <property type="entry name" value="THREONYLCARBAMOYLADENOSINE TRNA METHYLTHIOTRANSFERASE"/>
    <property type="match status" value="1"/>
</dbReference>
<evidence type="ECO:0000256" key="1">
    <source>
        <dbReference type="ARBA" id="ARBA00001966"/>
    </source>
</evidence>
<dbReference type="AlphaFoldDB" id="A0AAD5UAC6"/>
<dbReference type="InterPro" id="IPR002792">
    <property type="entry name" value="TRAM_dom"/>
</dbReference>
<evidence type="ECO:0000256" key="4">
    <source>
        <dbReference type="ARBA" id="ARBA00013273"/>
    </source>
</evidence>
<dbReference type="PROSITE" id="PS50926">
    <property type="entry name" value="TRAM"/>
    <property type="match status" value="1"/>
</dbReference>
<dbReference type="GO" id="GO:0051539">
    <property type="term" value="F:4 iron, 4 sulfur cluster binding"/>
    <property type="evidence" value="ECO:0007669"/>
    <property type="project" value="UniProtKB-KW"/>
</dbReference>
<dbReference type="PROSITE" id="PS51449">
    <property type="entry name" value="MTTASE_N"/>
    <property type="match status" value="1"/>
</dbReference>
<feature type="domain" description="MTTase N-terminal" evidence="16">
    <location>
        <begin position="47"/>
        <end position="158"/>
    </location>
</feature>
<dbReference type="PROSITE" id="PS01278">
    <property type="entry name" value="MTTASE_RADICAL"/>
    <property type="match status" value="1"/>
</dbReference>
<dbReference type="InterPro" id="IPR013848">
    <property type="entry name" value="Methylthiotransferase_N"/>
</dbReference>
<feature type="domain" description="TRAM" evidence="15">
    <location>
        <begin position="426"/>
        <end position="488"/>
    </location>
</feature>
<dbReference type="InterPro" id="IPR038135">
    <property type="entry name" value="Methylthiotransferase_N_sf"/>
</dbReference>
<dbReference type="SMART" id="SM00729">
    <property type="entry name" value="Elp3"/>
    <property type="match status" value="1"/>
</dbReference>
<evidence type="ECO:0000256" key="6">
    <source>
        <dbReference type="ARBA" id="ARBA00022485"/>
    </source>
</evidence>
<comment type="caution">
    <text evidence="18">The sequence shown here is derived from an EMBL/GenBank/DDBJ whole genome shotgun (WGS) entry which is preliminary data.</text>
</comment>
<dbReference type="PANTHER" id="PTHR11918">
    <property type="entry name" value="RADICAL SAM PROTEINS"/>
    <property type="match status" value="1"/>
</dbReference>
<keyword evidence="12" id="KW-0411">Iron-sulfur</keyword>
<evidence type="ECO:0000256" key="8">
    <source>
        <dbReference type="ARBA" id="ARBA00022691"/>
    </source>
</evidence>
<sequence>MDDIEDIVAPTDGQQVRKSAGLVGIKKFKNSVTEKQTDEDSFLPGQASVYVKTWGCGHNNSDGEYMAGLLAAEGYNVLLETDKANDADVWVLNSCTVKGPSQQTFANDIQKGIDGGKKVVVAGCVPQGNPNGDEWKNLSIIGVQQIDQVVHVVEETLKGNTVKFLRDAKELNEEGKKRKAGGAPLNLPKIRRNPFIEIIPVNTGCLNQCTYCKTKHARGDLGSYSIEEIVSRVNAVLDEGVLEIWLTSEDIGAYGIDIGVTIVQLLWKIIEAMENHPSKIAKLRVGMTNPPYILEHLEEMAKILSHERVYSFLHVPVQAGSTKVLDDMRRLYKIEDFERVCDILLEKVPGITLATDIICGFPTEAEEDFDETMRILEKYRFSVLHISQFYPRPGTPAARMKRVPTQEVKKRSRRATAFFESYTSYDKYLNEEVEILITEASSDGNNYIGHDKFYHQVLVEKDPKLMGQQVRVRITKTSKWNLMGTVIPESLQEINSGTVLPKRIPKLVRVNKQVVVLEENTESDQRADGALLSMGKVEKEIAVEAPPKGQLIKYGGLGVFSALVLAAPIRATLKASLIAFGAIATHYYK</sequence>
<dbReference type="CDD" id="cd01335">
    <property type="entry name" value="Radical_SAM"/>
    <property type="match status" value="1"/>
</dbReference>
<dbReference type="FunFam" id="3.80.30.20:FF:000002">
    <property type="entry name" value="threonylcarbamoyladenosine tRNA methylthiotransferase isoform X2"/>
    <property type="match status" value="1"/>
</dbReference>
<proteinExistence type="inferred from homology"/>
<evidence type="ECO:0000256" key="13">
    <source>
        <dbReference type="ARBA" id="ARBA00031213"/>
    </source>
</evidence>
<dbReference type="EC" id="2.8.4.5" evidence="4"/>
<organism evidence="18 19">
    <name type="scientific">Boothiomyces macroporosus</name>
    <dbReference type="NCBI Taxonomy" id="261099"/>
    <lineage>
        <taxon>Eukaryota</taxon>
        <taxon>Fungi</taxon>
        <taxon>Fungi incertae sedis</taxon>
        <taxon>Chytridiomycota</taxon>
        <taxon>Chytridiomycota incertae sedis</taxon>
        <taxon>Chytridiomycetes</taxon>
        <taxon>Rhizophydiales</taxon>
        <taxon>Terramycetaceae</taxon>
        <taxon>Boothiomyces</taxon>
    </lineage>
</organism>
<keyword evidence="7" id="KW-0808">Transferase</keyword>
<keyword evidence="11" id="KW-0408">Iron</keyword>
<evidence type="ECO:0000256" key="7">
    <source>
        <dbReference type="ARBA" id="ARBA00022679"/>
    </source>
</evidence>
<keyword evidence="8" id="KW-0949">S-adenosyl-L-methionine</keyword>
<dbReference type="EMBL" id="JADGKB010000156">
    <property type="protein sequence ID" value="KAJ3252056.1"/>
    <property type="molecule type" value="Genomic_DNA"/>
</dbReference>
<dbReference type="GO" id="GO:0046872">
    <property type="term" value="F:metal ion binding"/>
    <property type="evidence" value="ECO:0007669"/>
    <property type="project" value="UniProtKB-KW"/>
</dbReference>
<evidence type="ECO:0000313" key="19">
    <source>
        <dbReference type="Proteomes" id="UP001210925"/>
    </source>
</evidence>
<comment type="cofactor">
    <cofactor evidence="1">
        <name>[4Fe-4S] cluster</name>
        <dbReference type="ChEBI" id="CHEBI:49883"/>
    </cofactor>
</comment>
<keyword evidence="19" id="KW-1185">Reference proteome</keyword>
<comment type="catalytic activity">
    <reaction evidence="14">
        <text>N(6)-L-threonylcarbamoyladenosine(37) in tRNA + (sulfur carrier)-SH + AH2 + 2 S-adenosyl-L-methionine = 2-methylsulfanyl-N(6)-L-threonylcarbamoyladenosine(37) in tRNA + (sulfur carrier)-H + 5'-deoxyadenosine + L-methionine + A + S-adenosyl-L-homocysteine + 2 H(+)</text>
        <dbReference type="Rhea" id="RHEA:37075"/>
        <dbReference type="Rhea" id="RHEA-COMP:10163"/>
        <dbReference type="Rhea" id="RHEA-COMP:11092"/>
        <dbReference type="Rhea" id="RHEA-COMP:14737"/>
        <dbReference type="Rhea" id="RHEA-COMP:14739"/>
        <dbReference type="ChEBI" id="CHEBI:13193"/>
        <dbReference type="ChEBI" id="CHEBI:15378"/>
        <dbReference type="ChEBI" id="CHEBI:17319"/>
        <dbReference type="ChEBI" id="CHEBI:17499"/>
        <dbReference type="ChEBI" id="CHEBI:29917"/>
        <dbReference type="ChEBI" id="CHEBI:57844"/>
        <dbReference type="ChEBI" id="CHEBI:57856"/>
        <dbReference type="ChEBI" id="CHEBI:59789"/>
        <dbReference type="ChEBI" id="CHEBI:64428"/>
        <dbReference type="ChEBI" id="CHEBI:74418"/>
        <dbReference type="ChEBI" id="CHEBI:74420"/>
        <dbReference type="EC" id="2.8.4.5"/>
    </reaction>
</comment>
<dbReference type="Pfam" id="PF00919">
    <property type="entry name" value="UPF0004"/>
    <property type="match status" value="1"/>
</dbReference>
<evidence type="ECO:0000259" key="15">
    <source>
        <dbReference type="PROSITE" id="PS50926"/>
    </source>
</evidence>
<feature type="domain" description="Radical SAM core" evidence="17">
    <location>
        <begin position="188"/>
        <end position="426"/>
    </location>
</feature>
<dbReference type="NCBIfam" id="TIGR00089">
    <property type="entry name" value="MiaB/RimO family radical SAM methylthiotransferase"/>
    <property type="match status" value="1"/>
</dbReference>
<dbReference type="InterPro" id="IPR006638">
    <property type="entry name" value="Elp3/MiaA/NifB-like_rSAM"/>
</dbReference>
<keyword evidence="9" id="KW-0819">tRNA processing</keyword>
<dbReference type="Pfam" id="PF04055">
    <property type="entry name" value="Radical_SAM"/>
    <property type="match status" value="1"/>
</dbReference>
<comment type="similarity">
    <text evidence="3">Belongs to the methylthiotransferase family. CDKAL1 subfamily.</text>
</comment>
<evidence type="ECO:0000256" key="2">
    <source>
        <dbReference type="ARBA" id="ARBA00002399"/>
    </source>
</evidence>
<evidence type="ECO:0000259" key="17">
    <source>
        <dbReference type="PROSITE" id="PS51918"/>
    </source>
</evidence>
<dbReference type="SUPFAM" id="SSF102114">
    <property type="entry name" value="Radical SAM enzymes"/>
    <property type="match status" value="1"/>
</dbReference>
<dbReference type="InterPro" id="IPR006466">
    <property type="entry name" value="MiaB-like_arc_euk"/>
</dbReference>
<protein>
    <recommendedName>
        <fullName evidence="5">Threonylcarbamoyladenosine tRNA methylthiotransferase</fullName>
        <ecNumber evidence="4">2.8.4.5</ecNumber>
    </recommendedName>
    <alternativeName>
        <fullName evidence="13">tRNA-t(6)A37 methylthiotransferase</fullName>
    </alternativeName>
</protein>
<dbReference type="PROSITE" id="PS51918">
    <property type="entry name" value="RADICAL_SAM"/>
    <property type="match status" value="1"/>
</dbReference>
<dbReference type="SFLD" id="SFLDS00029">
    <property type="entry name" value="Radical_SAM"/>
    <property type="match status" value="1"/>
</dbReference>
<dbReference type="Gene3D" id="3.40.50.12160">
    <property type="entry name" value="Methylthiotransferase, N-terminal domain"/>
    <property type="match status" value="1"/>
</dbReference>
<keyword evidence="6" id="KW-0004">4Fe-4S</keyword>
<dbReference type="InterPro" id="IPR007197">
    <property type="entry name" value="rSAM"/>
</dbReference>
<reference evidence="18" key="1">
    <citation type="submission" date="2020-05" db="EMBL/GenBank/DDBJ databases">
        <title>Phylogenomic resolution of chytrid fungi.</title>
        <authorList>
            <person name="Stajich J.E."/>
            <person name="Amses K."/>
            <person name="Simmons R."/>
            <person name="Seto K."/>
            <person name="Myers J."/>
            <person name="Bonds A."/>
            <person name="Quandt C.A."/>
            <person name="Barry K."/>
            <person name="Liu P."/>
            <person name="Grigoriev I."/>
            <person name="Longcore J.E."/>
            <person name="James T.Y."/>
        </authorList>
    </citation>
    <scope>NUCLEOTIDE SEQUENCE</scope>
    <source>
        <strain evidence="18">PLAUS21</strain>
    </source>
</reference>
<evidence type="ECO:0000256" key="14">
    <source>
        <dbReference type="ARBA" id="ARBA00051661"/>
    </source>
</evidence>
<dbReference type="InterPro" id="IPR020612">
    <property type="entry name" value="Methylthiotransferase_CS"/>
</dbReference>
<evidence type="ECO:0000313" key="18">
    <source>
        <dbReference type="EMBL" id="KAJ3252056.1"/>
    </source>
</evidence>
<comment type="function">
    <text evidence="2">Catalyzes the methylthiolation of N6-threonylcarbamoyladenosine (t(6)A), leading to the formation of 2-methylthio-N6-threonylcarbamoyladenosine (ms(2)t(6)A) at position 37 in tRNAs that read codons beginning with adenine.</text>
</comment>